<dbReference type="EC" id="2.4.1.115" evidence="3"/>
<dbReference type="GO" id="GO:0047213">
    <property type="term" value="F:anthocyanidin 3-O-glucosyltransferase activity"/>
    <property type="evidence" value="ECO:0007669"/>
    <property type="project" value="UniProtKB-EC"/>
</dbReference>
<comment type="pathway">
    <text evidence="1">Pigment biosynthesis; anthocyanin biosynthesis.</text>
</comment>
<organism evidence="7 8">
    <name type="scientific">Hevea brasiliensis</name>
    <name type="common">Para rubber tree</name>
    <name type="synonym">Siphonia brasiliensis</name>
    <dbReference type="NCBI Taxonomy" id="3981"/>
    <lineage>
        <taxon>Eukaryota</taxon>
        <taxon>Viridiplantae</taxon>
        <taxon>Streptophyta</taxon>
        <taxon>Embryophyta</taxon>
        <taxon>Tracheophyta</taxon>
        <taxon>Spermatophyta</taxon>
        <taxon>Magnoliopsida</taxon>
        <taxon>eudicotyledons</taxon>
        <taxon>Gunneridae</taxon>
        <taxon>Pentapetalae</taxon>
        <taxon>rosids</taxon>
        <taxon>fabids</taxon>
        <taxon>Malpighiales</taxon>
        <taxon>Euphorbiaceae</taxon>
        <taxon>Crotonoideae</taxon>
        <taxon>Micrandreae</taxon>
        <taxon>Hevea</taxon>
    </lineage>
</organism>
<dbReference type="PANTHER" id="PTHR48048:SF45">
    <property type="entry name" value="GLYCOSYLTRANSFERASE"/>
    <property type="match status" value="1"/>
</dbReference>
<evidence type="ECO:0000256" key="1">
    <source>
        <dbReference type="ARBA" id="ARBA00004935"/>
    </source>
</evidence>
<dbReference type="EMBL" id="JAAGAX010000013">
    <property type="protein sequence ID" value="KAF2293822.1"/>
    <property type="molecule type" value="Genomic_DNA"/>
</dbReference>
<protein>
    <recommendedName>
        <fullName evidence="3">anthocyanidin 3-O-glucosyltransferase</fullName>
        <ecNumber evidence="3">2.4.1.115</ecNumber>
    </recommendedName>
</protein>
<proteinExistence type="inferred from homology"/>
<evidence type="ECO:0000256" key="4">
    <source>
        <dbReference type="ARBA" id="ARBA00022679"/>
    </source>
</evidence>
<evidence type="ECO:0000256" key="3">
    <source>
        <dbReference type="ARBA" id="ARBA00012585"/>
    </source>
</evidence>
<dbReference type="AlphaFoldDB" id="A0A6A6KXR3"/>
<dbReference type="InterPro" id="IPR050481">
    <property type="entry name" value="UDP-glycosyltransf_plant"/>
</dbReference>
<evidence type="ECO:0000256" key="2">
    <source>
        <dbReference type="ARBA" id="ARBA00009995"/>
    </source>
</evidence>
<comment type="caution">
    <text evidence="7">The sequence shown here is derived from an EMBL/GenBank/DDBJ whole genome shotgun (WGS) entry which is preliminary data.</text>
</comment>
<dbReference type="PANTHER" id="PTHR48048">
    <property type="entry name" value="GLYCOSYLTRANSFERASE"/>
    <property type="match status" value="1"/>
</dbReference>
<dbReference type="Proteomes" id="UP000467840">
    <property type="component" value="Chromosome 7"/>
</dbReference>
<accession>A0A6A6KXR3</accession>
<sequence>MGHLVSAVELAKHLLTRDQRLSVTILILQLSFINSKQVHNYIESLQASSSTISNSLRFIVLPKDEPELFNFTSFIERQKPHVKEAVLKIIQSESTTDSPSPRLGGFVLDLFCAPMIDVANDFDVPSYIYFTSSAAFLGLMLYLQKIHDEEKFDPIEFKNSDAELPVPSLVNPFPARVMPYAMLRRVAFSYIRECKKFLCFGSMGSFSEDQVKEIACALEHSGCRFLWALRRPPLPGKLASPSDYEDPQEVLPEGFLDRTAGIGKVIGWAPQVAILAHQAVGGFVSHCGWNSVLESIWFGVPIAAWPIYSEQQLNAFEMVFELGLAVEIKIDYSKDSEIIVKCDE</sequence>
<comment type="catalytic activity">
    <reaction evidence="5">
        <text>an anthocyanidin + UDP-alpha-D-glucose + H(+) = an anthocyanidin 3-O-beta-D-glucoside + UDP</text>
        <dbReference type="Rhea" id="RHEA:20093"/>
        <dbReference type="ChEBI" id="CHEBI:15378"/>
        <dbReference type="ChEBI" id="CHEBI:16307"/>
        <dbReference type="ChEBI" id="CHEBI:58223"/>
        <dbReference type="ChEBI" id="CHEBI:58885"/>
        <dbReference type="ChEBI" id="CHEBI:143576"/>
        <dbReference type="EC" id="2.4.1.115"/>
    </reaction>
</comment>
<keyword evidence="4 6" id="KW-0808">Transferase</keyword>
<name>A0A6A6KXR3_HEVBR</name>
<dbReference type="GO" id="GO:0009718">
    <property type="term" value="P:anthocyanin-containing compound biosynthetic process"/>
    <property type="evidence" value="ECO:0007669"/>
    <property type="project" value="UniProtKB-UniPathway"/>
</dbReference>
<dbReference type="SUPFAM" id="SSF53756">
    <property type="entry name" value="UDP-Glycosyltransferase/glycogen phosphorylase"/>
    <property type="match status" value="1"/>
</dbReference>
<comment type="similarity">
    <text evidence="2 6">Belongs to the UDP-glycosyltransferase family.</text>
</comment>
<evidence type="ECO:0000313" key="8">
    <source>
        <dbReference type="Proteomes" id="UP000467840"/>
    </source>
</evidence>
<dbReference type="Gene3D" id="3.40.50.2000">
    <property type="entry name" value="Glycogen Phosphorylase B"/>
    <property type="match status" value="2"/>
</dbReference>
<dbReference type="InterPro" id="IPR035595">
    <property type="entry name" value="UDP_glycos_trans_CS"/>
</dbReference>
<dbReference type="InterPro" id="IPR002213">
    <property type="entry name" value="UDP_glucos_trans"/>
</dbReference>
<evidence type="ECO:0000256" key="5">
    <source>
        <dbReference type="ARBA" id="ARBA00047606"/>
    </source>
</evidence>
<dbReference type="Pfam" id="PF00201">
    <property type="entry name" value="UDPGT"/>
    <property type="match status" value="1"/>
</dbReference>
<keyword evidence="6" id="KW-0328">Glycosyltransferase</keyword>
<evidence type="ECO:0000256" key="6">
    <source>
        <dbReference type="RuleBase" id="RU003718"/>
    </source>
</evidence>
<dbReference type="PROSITE" id="PS00375">
    <property type="entry name" value="UDPGT"/>
    <property type="match status" value="1"/>
</dbReference>
<dbReference type="UniPathway" id="UPA00009"/>
<evidence type="ECO:0000313" key="7">
    <source>
        <dbReference type="EMBL" id="KAF2293822.1"/>
    </source>
</evidence>
<reference evidence="7 8" key="1">
    <citation type="journal article" date="2020" name="Mol. Plant">
        <title>The Chromosome-Based Rubber Tree Genome Provides New Insights into Spurge Genome Evolution and Rubber Biosynthesis.</title>
        <authorList>
            <person name="Liu J."/>
            <person name="Shi C."/>
            <person name="Shi C.C."/>
            <person name="Li W."/>
            <person name="Zhang Q.J."/>
            <person name="Zhang Y."/>
            <person name="Li K."/>
            <person name="Lu H.F."/>
            <person name="Shi C."/>
            <person name="Zhu S.T."/>
            <person name="Xiao Z.Y."/>
            <person name="Nan H."/>
            <person name="Yue Y."/>
            <person name="Zhu X.G."/>
            <person name="Wu Y."/>
            <person name="Hong X.N."/>
            <person name="Fan G.Y."/>
            <person name="Tong Y."/>
            <person name="Zhang D."/>
            <person name="Mao C.L."/>
            <person name="Liu Y.L."/>
            <person name="Hao S.J."/>
            <person name="Liu W.Q."/>
            <person name="Lv M.Q."/>
            <person name="Zhang H.B."/>
            <person name="Liu Y."/>
            <person name="Hu-Tang G.R."/>
            <person name="Wang J.P."/>
            <person name="Wang J.H."/>
            <person name="Sun Y.H."/>
            <person name="Ni S.B."/>
            <person name="Chen W.B."/>
            <person name="Zhang X.C."/>
            <person name="Jiao Y.N."/>
            <person name="Eichler E.E."/>
            <person name="Li G.H."/>
            <person name="Liu X."/>
            <person name="Gao L.Z."/>
        </authorList>
    </citation>
    <scope>NUCLEOTIDE SEQUENCE [LARGE SCALE GENOMIC DNA]</scope>
    <source>
        <strain evidence="8">cv. GT1</strain>
        <tissue evidence="7">Leaf</tissue>
    </source>
</reference>
<keyword evidence="8" id="KW-1185">Reference proteome</keyword>
<dbReference type="FunFam" id="3.40.50.2000:FF:000056">
    <property type="entry name" value="Glycosyltransferase"/>
    <property type="match status" value="1"/>
</dbReference>
<gene>
    <name evidence="7" type="ORF">GH714_005021</name>
</gene>
<dbReference type="CDD" id="cd03784">
    <property type="entry name" value="GT1_Gtf-like"/>
    <property type="match status" value="1"/>
</dbReference>